<sequence length="329" mass="35223">MGEKPGWLTLDPTGKYIFSTDEVSNFQGKKDTGGVYSGQIDSDGVITAVSSAKTGSIPAAAQVSPDGRFLLVASYAGAAVDLFKIEKKSEILSSEPVQTVHLHGSGPNTQRQRHAFAHQAVYDKGGRLAFVPDLGADKLRIFEVNDPSGRLSEVEPVIFPPGTGPRHLVIVENFIYVVCELSSRIFILKLDRSSQDGHKAEIIGALGTLPTDANADNFGAGEIAASPDGHFIYATNRPMSTAGPIEDNTFAVFARSSDDGMLDSPTFYPVGGRTARHFAISHDTVGRFVVVGAVDSNLVIIHRRDPMTGALMQIARTKVKKPSVQIFAI</sequence>
<dbReference type="InParanoid" id="F4RT10"/>
<dbReference type="GO" id="GO:0017057">
    <property type="term" value="F:6-phosphogluconolactonase activity"/>
    <property type="evidence" value="ECO:0007669"/>
    <property type="project" value="TreeGrafter"/>
</dbReference>
<dbReference type="PANTHER" id="PTHR30344:SF1">
    <property type="entry name" value="6-PHOSPHOGLUCONOLACTONASE"/>
    <property type="match status" value="1"/>
</dbReference>
<reference evidence="3" key="1">
    <citation type="journal article" date="2011" name="Proc. Natl. Acad. Sci. U.S.A.">
        <title>Obligate biotrophy features unraveled by the genomic analysis of rust fungi.</title>
        <authorList>
            <person name="Duplessis S."/>
            <person name="Cuomo C.A."/>
            <person name="Lin Y.-C."/>
            <person name="Aerts A."/>
            <person name="Tisserant E."/>
            <person name="Veneault-Fourrey C."/>
            <person name="Joly D.L."/>
            <person name="Hacquard S."/>
            <person name="Amselem J."/>
            <person name="Cantarel B.L."/>
            <person name="Chiu R."/>
            <person name="Coutinho P.M."/>
            <person name="Feau N."/>
            <person name="Field M."/>
            <person name="Frey P."/>
            <person name="Gelhaye E."/>
            <person name="Goldberg J."/>
            <person name="Grabherr M.G."/>
            <person name="Kodira C.D."/>
            <person name="Kohler A."/>
            <person name="Kuees U."/>
            <person name="Lindquist E.A."/>
            <person name="Lucas S.M."/>
            <person name="Mago R."/>
            <person name="Mauceli E."/>
            <person name="Morin E."/>
            <person name="Murat C."/>
            <person name="Pangilinan J.L."/>
            <person name="Park R."/>
            <person name="Pearson M."/>
            <person name="Quesneville H."/>
            <person name="Rouhier N."/>
            <person name="Sakthikumar S."/>
            <person name="Salamov A.A."/>
            <person name="Schmutz J."/>
            <person name="Selles B."/>
            <person name="Shapiro H."/>
            <person name="Tanguay P."/>
            <person name="Tuskan G.A."/>
            <person name="Henrissat B."/>
            <person name="Van de Peer Y."/>
            <person name="Rouze P."/>
            <person name="Ellis J.G."/>
            <person name="Dodds P.N."/>
            <person name="Schein J.E."/>
            <person name="Zhong S."/>
            <person name="Hamelin R.C."/>
            <person name="Grigoriev I.V."/>
            <person name="Szabo L.J."/>
            <person name="Martin F."/>
        </authorList>
    </citation>
    <scope>NUCLEOTIDE SEQUENCE [LARGE SCALE GENOMIC DNA]</scope>
    <source>
        <strain evidence="3">98AG31 / pathotype 3-4-7</strain>
    </source>
</reference>
<evidence type="ECO:0000313" key="3">
    <source>
        <dbReference type="Proteomes" id="UP000001072"/>
    </source>
</evidence>
<dbReference type="AlphaFoldDB" id="F4RT10"/>
<comment type="similarity">
    <text evidence="1">Belongs to the cycloisomerase 2 family.</text>
</comment>
<proteinExistence type="inferred from homology"/>
<organism evidence="3">
    <name type="scientific">Melampsora larici-populina (strain 98AG31 / pathotype 3-4-7)</name>
    <name type="common">Poplar leaf rust fungus</name>
    <dbReference type="NCBI Taxonomy" id="747676"/>
    <lineage>
        <taxon>Eukaryota</taxon>
        <taxon>Fungi</taxon>
        <taxon>Dikarya</taxon>
        <taxon>Basidiomycota</taxon>
        <taxon>Pucciniomycotina</taxon>
        <taxon>Pucciniomycetes</taxon>
        <taxon>Pucciniales</taxon>
        <taxon>Melampsoraceae</taxon>
        <taxon>Melampsora</taxon>
    </lineage>
</organism>
<gene>
    <name evidence="2" type="ORF">MELLADRAFT_88798</name>
</gene>
<name>F4RT10_MELLP</name>
<dbReference type="Gene3D" id="2.130.10.10">
    <property type="entry name" value="YVTN repeat-like/Quinoprotein amine dehydrogenase"/>
    <property type="match status" value="1"/>
</dbReference>
<dbReference type="InterPro" id="IPR015943">
    <property type="entry name" value="WD40/YVTN_repeat-like_dom_sf"/>
</dbReference>
<dbReference type="SUPFAM" id="SSF51004">
    <property type="entry name" value="C-terminal (heme d1) domain of cytochrome cd1-nitrite reductase"/>
    <property type="match status" value="1"/>
</dbReference>
<dbReference type="HOGENOM" id="CLU_038716_3_0_1"/>
<dbReference type="GeneID" id="18934995"/>
<accession>F4RT10</accession>
<dbReference type="InterPro" id="IPR019405">
    <property type="entry name" value="Lactonase_7-beta_prop"/>
</dbReference>
<dbReference type="InterPro" id="IPR050282">
    <property type="entry name" value="Cycloisomerase_2"/>
</dbReference>
<dbReference type="eggNOG" id="ENOG502S3WY">
    <property type="taxonomic scope" value="Eukaryota"/>
</dbReference>
<dbReference type="KEGG" id="mlr:MELLADRAFT_88798"/>
<dbReference type="RefSeq" id="XP_007412214.1">
    <property type="nucleotide sequence ID" value="XM_007412152.1"/>
</dbReference>
<keyword evidence="3" id="KW-1185">Reference proteome</keyword>
<dbReference type="EMBL" id="GL883118">
    <property type="protein sequence ID" value="EGG04423.1"/>
    <property type="molecule type" value="Genomic_DNA"/>
</dbReference>
<evidence type="ECO:0000313" key="2">
    <source>
        <dbReference type="EMBL" id="EGG04423.1"/>
    </source>
</evidence>
<evidence type="ECO:0008006" key="4">
    <source>
        <dbReference type="Google" id="ProtNLM"/>
    </source>
</evidence>
<evidence type="ECO:0000256" key="1">
    <source>
        <dbReference type="ARBA" id="ARBA00005564"/>
    </source>
</evidence>
<dbReference type="InterPro" id="IPR011048">
    <property type="entry name" value="Haem_d1_sf"/>
</dbReference>
<dbReference type="OrthoDB" id="9972196at2759"/>
<dbReference type="Proteomes" id="UP000001072">
    <property type="component" value="Unassembled WGS sequence"/>
</dbReference>
<protein>
    <recommendedName>
        <fullName evidence="4">3-carboxymuconate cyclase</fullName>
    </recommendedName>
</protein>
<dbReference type="Pfam" id="PF10282">
    <property type="entry name" value="Lactonase"/>
    <property type="match status" value="1"/>
</dbReference>
<dbReference type="PANTHER" id="PTHR30344">
    <property type="entry name" value="6-PHOSPHOGLUCONOLACTONASE-RELATED"/>
    <property type="match status" value="1"/>
</dbReference>
<dbReference type="VEuPathDB" id="FungiDB:MELLADRAFT_88798"/>